<dbReference type="Gene3D" id="2.40.70.10">
    <property type="entry name" value="Acid Proteases"/>
    <property type="match status" value="2"/>
</dbReference>
<feature type="region of interest" description="Disordered" evidence="2">
    <location>
        <begin position="442"/>
        <end position="468"/>
    </location>
</feature>
<dbReference type="InterPro" id="IPR033121">
    <property type="entry name" value="PEPTIDASE_A1"/>
</dbReference>
<evidence type="ECO:0000256" key="1">
    <source>
        <dbReference type="ARBA" id="ARBA00007447"/>
    </source>
</evidence>
<dbReference type="GO" id="GO:0004190">
    <property type="term" value="F:aspartic-type endopeptidase activity"/>
    <property type="evidence" value="ECO:0007669"/>
    <property type="project" value="InterPro"/>
</dbReference>
<dbReference type="InterPro" id="IPR021109">
    <property type="entry name" value="Peptidase_aspartic_dom_sf"/>
</dbReference>
<proteinExistence type="inferred from homology"/>
<gene>
    <name evidence="5" type="ORF">LAQU0_S10e01508g</name>
</gene>
<dbReference type="AlphaFoldDB" id="A0A0P1KTU9"/>
<protein>
    <submittedName>
        <fullName evidence="5">LAQU0S10e01508g1_1</fullName>
    </submittedName>
</protein>
<dbReference type="PANTHER" id="PTHR47966">
    <property type="entry name" value="BETA-SITE APP-CLEAVING ENZYME, ISOFORM A-RELATED"/>
    <property type="match status" value="1"/>
</dbReference>
<feature type="signal peptide" evidence="3">
    <location>
        <begin position="1"/>
        <end position="16"/>
    </location>
</feature>
<dbReference type="PANTHER" id="PTHR47966:SF51">
    <property type="entry name" value="BETA-SITE APP-CLEAVING ENZYME, ISOFORM A-RELATED"/>
    <property type="match status" value="1"/>
</dbReference>
<dbReference type="PRINTS" id="PR00792">
    <property type="entry name" value="PEPSIN"/>
</dbReference>
<evidence type="ECO:0000313" key="5">
    <source>
        <dbReference type="EMBL" id="CUS23486.1"/>
    </source>
</evidence>
<dbReference type="OrthoDB" id="771136at2759"/>
<dbReference type="SUPFAM" id="SSF50630">
    <property type="entry name" value="Acid proteases"/>
    <property type="match status" value="1"/>
</dbReference>
<accession>A0A0P1KTU9</accession>
<dbReference type="Proteomes" id="UP000236544">
    <property type="component" value="Unassembled WGS sequence"/>
</dbReference>
<dbReference type="GO" id="GO:0006508">
    <property type="term" value="P:proteolysis"/>
    <property type="evidence" value="ECO:0007669"/>
    <property type="project" value="InterPro"/>
</dbReference>
<dbReference type="PROSITE" id="PS51767">
    <property type="entry name" value="PEPTIDASE_A1"/>
    <property type="match status" value="1"/>
</dbReference>
<feature type="chain" id="PRO_5006066510" evidence="3">
    <location>
        <begin position="17"/>
        <end position="597"/>
    </location>
</feature>
<sequence length="597" mass="64902">MLINAVLLFVVALVRGALQNSSEDTLASFPVLTANRDRIGLYYVNASFGTPGQPQMLRIDLVQPYMWVFNEDMRQMRQNRSLRAGAETYYNATKSSTHETLDGNRIWNMHFMDHIAFNGTTVVDEVDFAWSSTSSNSDIITEDSNTTQGSSSVNISSISDKGFSFLSANEVASYIQQGALGLAGRAAQTGYDNDSSDFDSSYVLLDRLVDQGLIHTSSFSIWMGADIQDPLEPPEPSNGCGKIIFGGVDTSLYTGDFVKFDTVPYYNARTGETSRGYPIIPLTMVNVKSKSGETKNMTSESFLEPVLIDSRFRYNYLPLEIIVQIAMQANAYYVESLNRWLLACDVGRLGASIIFEFGNLSINVPLNNLMGPTFDTDTNSTLHFSNTQQACELKLLPNTASGFSILGGAFIRNVYMAAELESNQIALAQAQIISSVTTTSDTSELVPTSKSSESGETSGESTNRPPHANLKSVETLSAIESGMIPFATTNNLTSFKTLVLSDKATKSASPNSRLFNQFTATISSDGVIFTGRSFYNTTNDVTVSSTTSNSFALSETTSKSSSAARTNFPFQNAEGTGMRLCFYSATVILLSAAVFAL</sequence>
<name>A0A0P1KTU9_9SACH</name>
<evidence type="ECO:0000256" key="2">
    <source>
        <dbReference type="SAM" id="MobiDB-lite"/>
    </source>
</evidence>
<feature type="domain" description="Peptidase A1" evidence="4">
    <location>
        <begin position="42"/>
        <end position="428"/>
    </location>
</feature>
<feature type="compositionally biased region" description="Low complexity" evidence="2">
    <location>
        <begin position="442"/>
        <end position="462"/>
    </location>
</feature>
<evidence type="ECO:0000256" key="3">
    <source>
        <dbReference type="SAM" id="SignalP"/>
    </source>
</evidence>
<comment type="similarity">
    <text evidence="1">Belongs to the peptidase A1 family.</text>
</comment>
<dbReference type="Pfam" id="PF00026">
    <property type="entry name" value="Asp"/>
    <property type="match status" value="1"/>
</dbReference>
<evidence type="ECO:0000313" key="6">
    <source>
        <dbReference type="Proteomes" id="UP000236544"/>
    </source>
</evidence>
<keyword evidence="6" id="KW-1185">Reference proteome</keyword>
<dbReference type="EMBL" id="LN890547">
    <property type="protein sequence ID" value="CUS23486.1"/>
    <property type="molecule type" value="Genomic_DNA"/>
</dbReference>
<organism evidence="5 6">
    <name type="scientific">Lachancea quebecensis</name>
    <dbReference type="NCBI Taxonomy" id="1654605"/>
    <lineage>
        <taxon>Eukaryota</taxon>
        <taxon>Fungi</taxon>
        <taxon>Dikarya</taxon>
        <taxon>Ascomycota</taxon>
        <taxon>Saccharomycotina</taxon>
        <taxon>Saccharomycetes</taxon>
        <taxon>Saccharomycetales</taxon>
        <taxon>Saccharomycetaceae</taxon>
        <taxon>Lachancea</taxon>
    </lineage>
</organism>
<dbReference type="InterPro" id="IPR001461">
    <property type="entry name" value="Aspartic_peptidase_A1"/>
</dbReference>
<evidence type="ECO:0000259" key="4">
    <source>
        <dbReference type="PROSITE" id="PS51767"/>
    </source>
</evidence>
<keyword evidence="3" id="KW-0732">Signal</keyword>
<reference evidence="6" key="1">
    <citation type="submission" date="2015-10" db="EMBL/GenBank/DDBJ databases">
        <authorList>
            <person name="Devillers H."/>
        </authorList>
    </citation>
    <scope>NUCLEOTIDE SEQUENCE [LARGE SCALE GENOMIC DNA]</scope>
</reference>